<dbReference type="InterPro" id="IPR009000">
    <property type="entry name" value="Transl_B-barrel_sf"/>
</dbReference>
<accession>A0A9P9IBA4</accession>
<dbReference type="AlphaFoldDB" id="A0A9P9IBA4"/>
<dbReference type="GO" id="GO:0005524">
    <property type="term" value="F:ATP binding"/>
    <property type="evidence" value="ECO:0007669"/>
    <property type="project" value="InterPro"/>
</dbReference>
<evidence type="ECO:0000259" key="3">
    <source>
        <dbReference type="Pfam" id="PF07973"/>
    </source>
</evidence>
<dbReference type="GO" id="GO:0043039">
    <property type="term" value="P:tRNA aminoacylation"/>
    <property type="evidence" value="ECO:0007669"/>
    <property type="project" value="InterPro"/>
</dbReference>
<comment type="similarity">
    <text evidence="2">Belongs to the class-II aminoacyl-tRNA synthetase family. Alax-L subfamily.</text>
</comment>
<comment type="cofactor">
    <cofactor evidence="1">
        <name>Zn(2+)</name>
        <dbReference type="ChEBI" id="CHEBI:29105"/>
    </cofactor>
</comment>
<dbReference type="OrthoDB" id="288942at2759"/>
<dbReference type="Proteomes" id="UP000700596">
    <property type="component" value="Unassembled WGS sequence"/>
</dbReference>
<evidence type="ECO:0000256" key="2">
    <source>
        <dbReference type="ARBA" id="ARBA00008429"/>
    </source>
</evidence>
<dbReference type="EMBL" id="JAGMWT010000016">
    <property type="protein sequence ID" value="KAH7115083.1"/>
    <property type="molecule type" value="Genomic_DNA"/>
</dbReference>
<evidence type="ECO:0000256" key="1">
    <source>
        <dbReference type="ARBA" id="ARBA00001947"/>
    </source>
</evidence>
<dbReference type="InterPro" id="IPR018163">
    <property type="entry name" value="Thr/Ala-tRNA-synth_IIc_edit"/>
</dbReference>
<dbReference type="PANTHER" id="PTHR43462">
    <property type="entry name" value="ALANYL-TRNA EDITING PROTEIN"/>
    <property type="match status" value="1"/>
</dbReference>
<dbReference type="SUPFAM" id="SSF50447">
    <property type="entry name" value="Translation proteins"/>
    <property type="match status" value="1"/>
</dbReference>
<dbReference type="Gene3D" id="3.30.980.10">
    <property type="entry name" value="Threonyl-trna Synthetase, Chain A, domain 2"/>
    <property type="match status" value="2"/>
</dbReference>
<evidence type="ECO:0000313" key="5">
    <source>
        <dbReference type="Proteomes" id="UP000700596"/>
    </source>
</evidence>
<proteinExistence type="inferred from homology"/>
<dbReference type="Pfam" id="PF07973">
    <property type="entry name" value="tRNA_SAD"/>
    <property type="match status" value="1"/>
</dbReference>
<dbReference type="SUPFAM" id="SSF55186">
    <property type="entry name" value="ThrRS/AlaRS common domain"/>
    <property type="match status" value="1"/>
</dbReference>
<organism evidence="4 5">
    <name type="scientific">Dendryphion nanum</name>
    <dbReference type="NCBI Taxonomy" id="256645"/>
    <lineage>
        <taxon>Eukaryota</taxon>
        <taxon>Fungi</taxon>
        <taxon>Dikarya</taxon>
        <taxon>Ascomycota</taxon>
        <taxon>Pezizomycotina</taxon>
        <taxon>Dothideomycetes</taxon>
        <taxon>Pleosporomycetidae</taxon>
        <taxon>Pleosporales</taxon>
        <taxon>Torulaceae</taxon>
        <taxon>Dendryphion</taxon>
    </lineage>
</organism>
<keyword evidence="5" id="KW-1185">Reference proteome</keyword>
<protein>
    <submittedName>
        <fullName evidence="4">Alanyl-tRNA synthetase-like protein</fullName>
    </submittedName>
</protein>
<sequence>MSTPINLPTSRTEALYQKDGTKYTHTSTLETLHPLSSFPEETRTLFKLPTTPAHESHSAPFILTTPSTIFHAQGGGQPSDTGTITFPQDHAQDLIPSTLHIHQVRKPATSSSILHLGTFSPSSTPSLPLGAPIHQTISIPTRTLHSRLHTAGHALGLAIYQLSASGALPSDLKDGKASHYPGSACVEFHGLIPGTAKETIQAKVDELVARDLEIGIAFLSRERADREWCYACGGTHVQRLGEVGRVVVRGIRRQKGVSRVGYEVV</sequence>
<comment type="caution">
    <text evidence="4">The sequence shown here is derived from an EMBL/GenBank/DDBJ whole genome shotgun (WGS) entry which is preliminary data.</text>
</comment>
<gene>
    <name evidence="4" type="ORF">B0J11DRAFT_553380</name>
</gene>
<name>A0A9P9IBA4_9PLEO</name>
<dbReference type="Gene3D" id="2.40.30.130">
    <property type="match status" value="1"/>
</dbReference>
<evidence type="ECO:0000313" key="4">
    <source>
        <dbReference type="EMBL" id="KAH7115083.1"/>
    </source>
</evidence>
<dbReference type="InterPro" id="IPR051335">
    <property type="entry name" value="Alanyl-tRNA_Editing_Enzymes"/>
</dbReference>
<feature type="domain" description="Threonyl/alanyl tRNA synthetase SAD" evidence="3">
    <location>
        <begin position="228"/>
        <end position="260"/>
    </location>
</feature>
<dbReference type="InterPro" id="IPR012947">
    <property type="entry name" value="tRNA_SAD"/>
</dbReference>
<reference evidence="4" key="1">
    <citation type="journal article" date="2021" name="Nat. Commun.">
        <title>Genetic determinants of endophytism in the Arabidopsis root mycobiome.</title>
        <authorList>
            <person name="Mesny F."/>
            <person name="Miyauchi S."/>
            <person name="Thiergart T."/>
            <person name="Pickel B."/>
            <person name="Atanasova L."/>
            <person name="Karlsson M."/>
            <person name="Huettel B."/>
            <person name="Barry K.W."/>
            <person name="Haridas S."/>
            <person name="Chen C."/>
            <person name="Bauer D."/>
            <person name="Andreopoulos W."/>
            <person name="Pangilinan J."/>
            <person name="LaButti K."/>
            <person name="Riley R."/>
            <person name="Lipzen A."/>
            <person name="Clum A."/>
            <person name="Drula E."/>
            <person name="Henrissat B."/>
            <person name="Kohler A."/>
            <person name="Grigoriev I.V."/>
            <person name="Martin F.M."/>
            <person name="Hacquard S."/>
        </authorList>
    </citation>
    <scope>NUCLEOTIDE SEQUENCE</scope>
    <source>
        <strain evidence="4">MPI-CAGE-CH-0243</strain>
    </source>
</reference>
<dbReference type="GO" id="GO:0004812">
    <property type="term" value="F:aminoacyl-tRNA ligase activity"/>
    <property type="evidence" value="ECO:0007669"/>
    <property type="project" value="InterPro"/>
</dbReference>
<dbReference type="PANTHER" id="PTHR43462:SF2">
    <property type="entry name" value="THREONYL AND ALANYL TRNA SYNTHETASE SECOND ADDITIONAL DOMAIN-CONTAINING PROTEIN"/>
    <property type="match status" value="1"/>
</dbReference>